<dbReference type="RefSeq" id="WP_143402731.1">
    <property type="nucleotide sequence ID" value="NZ_DAWADZ010000064.1"/>
</dbReference>
<feature type="signal peptide" evidence="1">
    <location>
        <begin position="1"/>
        <end position="27"/>
    </location>
</feature>
<dbReference type="STRING" id="745368.SAMN02745178_01985"/>
<proteinExistence type="predicted"/>
<sequence>MMYHEKPRQRKVPLASLLLAVPVVAVAAAAGQVSRDMDAQAAAALKDSVVQAAVQCYAVEGAYPESVDYLEQNYGLHINHKRYIVSYSAFASNVMPDVQVLEK</sequence>
<keyword evidence="1" id="KW-0732">Signal</keyword>
<evidence type="ECO:0000313" key="3">
    <source>
        <dbReference type="Proteomes" id="UP000190286"/>
    </source>
</evidence>
<evidence type="ECO:0000256" key="1">
    <source>
        <dbReference type="SAM" id="SignalP"/>
    </source>
</evidence>
<gene>
    <name evidence="2" type="ORF">SAMN02745178_01985</name>
</gene>
<keyword evidence="3" id="KW-1185">Reference proteome</keyword>
<dbReference type="AlphaFoldDB" id="A0A1T4XK89"/>
<reference evidence="2 3" key="1">
    <citation type="submission" date="2017-02" db="EMBL/GenBank/DDBJ databases">
        <authorList>
            <person name="Peterson S.W."/>
        </authorList>
    </citation>
    <scope>NUCLEOTIDE SEQUENCE [LARGE SCALE GENOMIC DNA]</scope>
    <source>
        <strain evidence="2 3">ATCC 27749</strain>
    </source>
</reference>
<dbReference type="Proteomes" id="UP000190286">
    <property type="component" value="Unassembled WGS sequence"/>
</dbReference>
<evidence type="ECO:0000313" key="2">
    <source>
        <dbReference type="EMBL" id="SKA89924.1"/>
    </source>
</evidence>
<dbReference type="OrthoDB" id="9815367at2"/>
<accession>A0A1T4XK89</accession>
<organism evidence="2 3">
    <name type="scientific">Gemmiger formicilis</name>
    <dbReference type="NCBI Taxonomy" id="745368"/>
    <lineage>
        <taxon>Bacteria</taxon>
        <taxon>Bacillati</taxon>
        <taxon>Bacillota</taxon>
        <taxon>Clostridia</taxon>
        <taxon>Eubacteriales</taxon>
        <taxon>Gemmiger</taxon>
    </lineage>
</organism>
<dbReference type="EMBL" id="FUYF01000011">
    <property type="protein sequence ID" value="SKA89924.1"/>
    <property type="molecule type" value="Genomic_DNA"/>
</dbReference>
<protein>
    <submittedName>
        <fullName evidence="2">Uncharacterized protein</fullName>
    </submittedName>
</protein>
<feature type="chain" id="PRO_5012617272" evidence="1">
    <location>
        <begin position="28"/>
        <end position="103"/>
    </location>
</feature>
<name>A0A1T4XK89_9FIRM</name>
<dbReference type="GeneID" id="93338435"/>